<evidence type="ECO:0000256" key="1">
    <source>
        <dbReference type="SAM" id="Phobius"/>
    </source>
</evidence>
<proteinExistence type="predicted"/>
<dbReference type="AlphaFoldDB" id="A0A2H0YY04"/>
<name>A0A2H0YY04_9BACT</name>
<gene>
    <name evidence="2" type="ORF">COT23_01545</name>
</gene>
<protein>
    <submittedName>
        <fullName evidence="2">Uncharacterized protein</fullName>
    </submittedName>
</protein>
<keyword evidence="1" id="KW-0812">Transmembrane</keyword>
<keyword evidence="1" id="KW-1133">Transmembrane helix</keyword>
<reference evidence="3" key="1">
    <citation type="submission" date="2017-09" db="EMBL/GenBank/DDBJ databases">
        <title>Depth-based differentiation of microbial function through sediment-hosted aquifers and enrichment of novel symbionts in the deep terrestrial subsurface.</title>
        <authorList>
            <person name="Probst A.J."/>
            <person name="Ladd B."/>
            <person name="Jarett J.K."/>
            <person name="Geller-Mcgrath D.E."/>
            <person name="Sieber C.M.K."/>
            <person name="Emerson J.B."/>
            <person name="Anantharaman K."/>
            <person name="Thomas B.C."/>
            <person name="Malmstrom R."/>
            <person name="Stieglmeier M."/>
            <person name="Klingl A."/>
            <person name="Woyke T."/>
            <person name="Ryan C.M."/>
            <person name="Banfield J.F."/>
        </authorList>
    </citation>
    <scope>NUCLEOTIDE SEQUENCE [LARGE SCALE GENOMIC DNA]</scope>
</reference>
<keyword evidence="1" id="KW-0472">Membrane</keyword>
<organism evidence="2 3">
    <name type="scientific">Candidatus Kaiserbacteria bacterium CG08_land_8_20_14_0_20_50_21</name>
    <dbReference type="NCBI Taxonomy" id="1974604"/>
    <lineage>
        <taxon>Bacteria</taxon>
        <taxon>Candidatus Kaiseribacteriota</taxon>
    </lineage>
</organism>
<accession>A0A2H0YY04</accession>
<comment type="caution">
    <text evidence="2">The sequence shown here is derived from an EMBL/GenBank/DDBJ whole genome shotgun (WGS) entry which is preliminary data.</text>
</comment>
<sequence length="110" mass="12107">MIDMNNRIRSFYEGNEMQWIAVLIVAVVAVWLWISWFYGWFPFVASPSVPSANTAQTQEDILRSLAPTVSTTSDPSRTAAILKTLTPSKTATKESAADTAAILDSLTPKK</sequence>
<dbReference type="Proteomes" id="UP000228687">
    <property type="component" value="Unassembled WGS sequence"/>
</dbReference>
<feature type="transmembrane region" description="Helical" evidence="1">
    <location>
        <begin position="20"/>
        <end position="41"/>
    </location>
</feature>
<dbReference type="EMBL" id="PEXT01000032">
    <property type="protein sequence ID" value="PIS43380.1"/>
    <property type="molecule type" value="Genomic_DNA"/>
</dbReference>
<evidence type="ECO:0000313" key="2">
    <source>
        <dbReference type="EMBL" id="PIS43380.1"/>
    </source>
</evidence>
<evidence type="ECO:0000313" key="3">
    <source>
        <dbReference type="Proteomes" id="UP000228687"/>
    </source>
</evidence>